<dbReference type="InterPro" id="IPR002560">
    <property type="entry name" value="Transposase_DDE"/>
</dbReference>
<reference evidence="3 4" key="1">
    <citation type="submission" date="2024-10" db="EMBL/GenBank/DDBJ databases">
        <authorList>
            <person name="Riesco R."/>
        </authorList>
    </citation>
    <scope>NUCLEOTIDE SEQUENCE [LARGE SCALE GENOMIC DNA]</scope>
    <source>
        <strain evidence="3 4">NCIMB 15449</strain>
    </source>
</reference>
<comment type="caution">
    <text evidence="3">The sequence shown here is derived from an EMBL/GenBank/DDBJ whole genome shotgun (WGS) entry which is preliminary data.</text>
</comment>
<feature type="non-terminal residue" evidence="3">
    <location>
        <position position="1"/>
    </location>
</feature>
<feature type="region of interest" description="Disordered" evidence="1">
    <location>
        <begin position="73"/>
        <end position="96"/>
    </location>
</feature>
<feature type="domain" description="Transposase IS204/IS1001/IS1096/IS1165 DDE" evidence="2">
    <location>
        <begin position="1"/>
        <end position="222"/>
    </location>
</feature>
<evidence type="ECO:0000256" key="1">
    <source>
        <dbReference type="SAM" id="MobiDB-lite"/>
    </source>
</evidence>
<dbReference type="InterPro" id="IPR047951">
    <property type="entry name" value="Transpos_ISL3"/>
</dbReference>
<dbReference type="Proteomes" id="UP001609175">
    <property type="component" value="Unassembled WGS sequence"/>
</dbReference>
<evidence type="ECO:0000259" key="2">
    <source>
        <dbReference type="Pfam" id="PF01610"/>
    </source>
</evidence>
<proteinExistence type="predicted"/>
<protein>
    <submittedName>
        <fullName evidence="3">Transposase</fullName>
    </submittedName>
</protein>
<dbReference type="PANTHER" id="PTHR33498">
    <property type="entry name" value="TRANSPOSASE FOR INSERTION SEQUENCE ELEMENT IS1557"/>
    <property type="match status" value="1"/>
</dbReference>
<dbReference type="PANTHER" id="PTHR33498:SF1">
    <property type="entry name" value="TRANSPOSASE FOR INSERTION SEQUENCE ELEMENT IS1557"/>
    <property type="match status" value="1"/>
</dbReference>
<sequence>KATLHKFFDELGEERTSELTHISADGASWIAAVLVKRCPEAVRCADPFHVVAWANQALDTVRRAAWNRLRNRAASAGPPSVENKFKSRSAPSTTPAATVKKTRWALVKDPQNLTEKQKAALAWIKVNDQQLHRAYLLKEALRLVFTLPHEQAVTALDGWISWARRCRIPAFVALQKTIVKHRPQILASIEHNMSNGRVESVNTKIRLITRRGFGFHSSDAVIALAMLSLGGARPQLPGRKTHG</sequence>
<evidence type="ECO:0000313" key="3">
    <source>
        <dbReference type="EMBL" id="MFH5206621.1"/>
    </source>
</evidence>
<accession>A0ABW7JF62</accession>
<dbReference type="RefSeq" id="WP_395112012.1">
    <property type="nucleotide sequence ID" value="NZ_JBIMSO010000001.1"/>
</dbReference>
<dbReference type="EMBL" id="JBIMSO010000001">
    <property type="protein sequence ID" value="MFH5206621.1"/>
    <property type="molecule type" value="Genomic_DNA"/>
</dbReference>
<name>A0ABW7JF62_9NOCA</name>
<gene>
    <name evidence="3" type="ORF">ACHIPZ_00005</name>
</gene>
<dbReference type="Pfam" id="PF01610">
    <property type="entry name" value="DDE_Tnp_ISL3"/>
    <property type="match status" value="1"/>
</dbReference>
<evidence type="ECO:0000313" key="4">
    <source>
        <dbReference type="Proteomes" id="UP001609175"/>
    </source>
</evidence>
<organism evidence="3 4">
    <name type="scientific">Antrihabitans spumae</name>
    <dbReference type="NCBI Taxonomy" id="3373370"/>
    <lineage>
        <taxon>Bacteria</taxon>
        <taxon>Bacillati</taxon>
        <taxon>Actinomycetota</taxon>
        <taxon>Actinomycetes</taxon>
        <taxon>Mycobacteriales</taxon>
        <taxon>Nocardiaceae</taxon>
        <taxon>Antrihabitans</taxon>
    </lineage>
</organism>